<evidence type="ECO:0000313" key="2">
    <source>
        <dbReference type="Proteomes" id="UP001396334"/>
    </source>
</evidence>
<dbReference type="Proteomes" id="UP001396334">
    <property type="component" value="Unassembled WGS sequence"/>
</dbReference>
<organism evidence="1 2">
    <name type="scientific">Hibiscus sabdariffa</name>
    <name type="common">roselle</name>
    <dbReference type="NCBI Taxonomy" id="183260"/>
    <lineage>
        <taxon>Eukaryota</taxon>
        <taxon>Viridiplantae</taxon>
        <taxon>Streptophyta</taxon>
        <taxon>Embryophyta</taxon>
        <taxon>Tracheophyta</taxon>
        <taxon>Spermatophyta</taxon>
        <taxon>Magnoliopsida</taxon>
        <taxon>eudicotyledons</taxon>
        <taxon>Gunneridae</taxon>
        <taxon>Pentapetalae</taxon>
        <taxon>rosids</taxon>
        <taxon>malvids</taxon>
        <taxon>Malvales</taxon>
        <taxon>Malvaceae</taxon>
        <taxon>Malvoideae</taxon>
        <taxon>Hibiscus</taxon>
    </lineage>
</organism>
<proteinExistence type="predicted"/>
<evidence type="ECO:0008006" key="3">
    <source>
        <dbReference type="Google" id="ProtNLM"/>
    </source>
</evidence>
<name>A0ABR2RG72_9ROSI</name>
<accession>A0ABR2RG72</accession>
<comment type="caution">
    <text evidence="1">The sequence shown here is derived from an EMBL/GenBank/DDBJ whole genome shotgun (WGS) entry which is preliminary data.</text>
</comment>
<reference evidence="1 2" key="1">
    <citation type="journal article" date="2024" name="G3 (Bethesda)">
        <title>Genome assembly of Hibiscus sabdariffa L. provides insights into metabolisms of medicinal natural products.</title>
        <authorList>
            <person name="Kim T."/>
        </authorList>
    </citation>
    <scope>NUCLEOTIDE SEQUENCE [LARGE SCALE GENOMIC DNA]</scope>
    <source>
        <strain evidence="1">TK-2024</strain>
        <tissue evidence="1">Old leaves</tissue>
    </source>
</reference>
<keyword evidence="2" id="KW-1185">Reference proteome</keyword>
<protein>
    <recommendedName>
        <fullName evidence="3">RNase H type-1 domain-containing protein</fullName>
    </recommendedName>
</protein>
<dbReference type="EMBL" id="JBBPBN010000022">
    <property type="protein sequence ID" value="KAK9011855.1"/>
    <property type="molecule type" value="Genomic_DNA"/>
</dbReference>
<sequence>MGITAYVIYDKGGRWLIGFTKQIGKCSVFNSDLWGFYEGLLCAWSTGVRICYACHKRFKWYMWCTKGNMLTDGLSKIARRDDLLYHRFFDAPNEVLHILHEDVSSYSELK</sequence>
<evidence type="ECO:0000313" key="1">
    <source>
        <dbReference type="EMBL" id="KAK9011855.1"/>
    </source>
</evidence>
<gene>
    <name evidence="1" type="ORF">V6N11_039933</name>
</gene>